<dbReference type="Gene3D" id="2.60.120.330">
    <property type="entry name" value="B-lactam Antibiotic, Isopenicillin N Synthase, Chain"/>
    <property type="match status" value="1"/>
</dbReference>
<keyword evidence="2 5" id="KW-0479">Metal-binding</keyword>
<proteinExistence type="inferred from homology"/>
<dbReference type="AlphaFoldDB" id="A0A6V7Q271"/>
<feature type="domain" description="Fe2OG dioxygenase" evidence="6">
    <location>
        <begin position="53"/>
        <end position="153"/>
    </location>
</feature>
<name>A0A6V7Q271_ANACO</name>
<comment type="similarity">
    <text evidence="1 5">Belongs to the iron/ascorbate-dependent oxidoreductase family.</text>
</comment>
<keyword evidence="4 5" id="KW-0408">Iron</keyword>
<evidence type="ECO:0000256" key="5">
    <source>
        <dbReference type="RuleBase" id="RU003682"/>
    </source>
</evidence>
<dbReference type="InterPro" id="IPR005123">
    <property type="entry name" value="Oxoglu/Fe-dep_dioxygenase_dom"/>
</dbReference>
<dbReference type="GO" id="GO:0046872">
    <property type="term" value="F:metal ion binding"/>
    <property type="evidence" value="ECO:0007669"/>
    <property type="project" value="UniProtKB-KW"/>
</dbReference>
<evidence type="ECO:0000313" key="7">
    <source>
        <dbReference type="EMBL" id="CAD1837133.1"/>
    </source>
</evidence>
<dbReference type="Pfam" id="PF03171">
    <property type="entry name" value="2OG-FeII_Oxy"/>
    <property type="match status" value="1"/>
</dbReference>
<dbReference type="InterPro" id="IPR027443">
    <property type="entry name" value="IPNS-like_sf"/>
</dbReference>
<accession>A0A6V7Q271</accession>
<evidence type="ECO:0000256" key="1">
    <source>
        <dbReference type="ARBA" id="ARBA00008056"/>
    </source>
</evidence>
<gene>
    <name evidence="7" type="ORF">CB5_LOCUS20344</name>
</gene>
<dbReference type="EMBL" id="LR862131">
    <property type="protein sequence ID" value="CAD1837133.1"/>
    <property type="molecule type" value="Genomic_DNA"/>
</dbReference>
<protein>
    <recommendedName>
        <fullName evidence="6">Fe2OG dioxygenase domain-containing protein</fullName>
    </recommendedName>
</protein>
<dbReference type="PANTHER" id="PTHR10209">
    <property type="entry name" value="OXIDOREDUCTASE, 2OG-FE II OXYGENASE FAMILY PROTEIN"/>
    <property type="match status" value="1"/>
</dbReference>
<evidence type="ECO:0000259" key="6">
    <source>
        <dbReference type="PROSITE" id="PS51471"/>
    </source>
</evidence>
<reference evidence="7" key="1">
    <citation type="submission" date="2020-07" db="EMBL/GenBank/DDBJ databases">
        <authorList>
            <person name="Lin J."/>
        </authorList>
    </citation>
    <scope>NUCLEOTIDE SEQUENCE</scope>
</reference>
<evidence type="ECO:0000256" key="3">
    <source>
        <dbReference type="ARBA" id="ARBA00023002"/>
    </source>
</evidence>
<dbReference type="InterPro" id="IPR044861">
    <property type="entry name" value="IPNS-like_FE2OG_OXY"/>
</dbReference>
<evidence type="ECO:0000256" key="2">
    <source>
        <dbReference type="ARBA" id="ARBA00022723"/>
    </source>
</evidence>
<keyword evidence="3 5" id="KW-0560">Oxidoreductase</keyword>
<dbReference type="SUPFAM" id="SSF51197">
    <property type="entry name" value="Clavaminate synthase-like"/>
    <property type="match status" value="1"/>
</dbReference>
<sequence>MARSIPPISPRSAGRRLWTLGITYLVLRKRYICELLSEALGLSPDYLRSMNCAITQLMVAHYYPPCPEPELTLGTAKHTDPSFLTVLLQDEIGGLQVLHQGRWVDVSPIPGALVVNIGDLLQLVSNDKFKSIEHRVLASAKGPRISVAVFFNPSFDEKKPYGPVKELLSETNPPAYRDVTVAEYIMNYLTKGLTSSSLDAFKL</sequence>
<dbReference type="FunFam" id="2.60.120.330:FF:000080">
    <property type="entry name" value="Uncharacterized protein"/>
    <property type="match status" value="1"/>
</dbReference>
<evidence type="ECO:0000256" key="4">
    <source>
        <dbReference type="ARBA" id="ARBA00023004"/>
    </source>
</evidence>
<dbReference type="GO" id="GO:0051213">
    <property type="term" value="F:dioxygenase activity"/>
    <property type="evidence" value="ECO:0007669"/>
    <property type="project" value="UniProtKB-ARBA"/>
</dbReference>
<dbReference type="PANTHER" id="PTHR10209:SF751">
    <property type="entry name" value="OS06G0255100 PROTEIN"/>
    <property type="match status" value="1"/>
</dbReference>
<organism evidence="7">
    <name type="scientific">Ananas comosus var. bracteatus</name>
    <name type="common">red pineapple</name>
    <dbReference type="NCBI Taxonomy" id="296719"/>
    <lineage>
        <taxon>Eukaryota</taxon>
        <taxon>Viridiplantae</taxon>
        <taxon>Streptophyta</taxon>
        <taxon>Embryophyta</taxon>
        <taxon>Tracheophyta</taxon>
        <taxon>Spermatophyta</taxon>
        <taxon>Magnoliopsida</taxon>
        <taxon>Liliopsida</taxon>
        <taxon>Poales</taxon>
        <taxon>Bromeliaceae</taxon>
        <taxon>Bromelioideae</taxon>
        <taxon>Ananas</taxon>
    </lineage>
</organism>
<dbReference type="PROSITE" id="PS51471">
    <property type="entry name" value="FE2OG_OXY"/>
    <property type="match status" value="1"/>
</dbReference>